<feature type="domain" description="Tyr recombinase" evidence="1">
    <location>
        <begin position="221"/>
        <end position="395"/>
    </location>
</feature>
<dbReference type="RefSeq" id="WP_216952312.1">
    <property type="nucleotide sequence ID" value="NZ_JAHPYS010000004.1"/>
</dbReference>
<comment type="caution">
    <text evidence="2">The sequence shown here is derived from an EMBL/GenBank/DDBJ whole genome shotgun (WGS) entry which is preliminary data.</text>
</comment>
<dbReference type="Pfam" id="PF00589">
    <property type="entry name" value="Phage_integrase"/>
    <property type="match status" value="1"/>
</dbReference>
<dbReference type="EMBL" id="JAHPYS010000004">
    <property type="protein sequence ID" value="MBU9137782.1"/>
    <property type="molecule type" value="Genomic_DNA"/>
</dbReference>
<protein>
    <submittedName>
        <fullName evidence="2">Site-specific integrase</fullName>
    </submittedName>
</protein>
<dbReference type="InterPro" id="IPR035386">
    <property type="entry name" value="Arm-DNA-bind_5"/>
</dbReference>
<dbReference type="InterPro" id="IPR002104">
    <property type="entry name" value="Integrase_catalytic"/>
</dbReference>
<evidence type="ECO:0000313" key="2">
    <source>
        <dbReference type="EMBL" id="MBU9137782.1"/>
    </source>
</evidence>
<sequence>MASCGFYRGFFYLKRNAPKKNGLVPVMCRITVNGKISQFSCKLDVEEKLWNVNLGRMSGKSIVTQETNRMLDKIRIGINKAYQEIMDRDGYVSAEKVRNAFLGMGQNHKTLLAVFRQHNEDYARQVGKMKSQRSYWKYCTVYNHLEEFIKHRYKVSDIALRELSPAFITDFELFLRTEKNHCTNTVWSYMMPFRSIIYTAINNGWLQRDPFYAYRITKEETKRGFLTKEEITMLINGTFKKKSYELIRDLFIFCCFSGLSWRDMYNLTTDNLQTSFDGHLWIKTNRQKTGTETNIRLLDTAKHIIEKYQGLAEGNKLLPVPCYANCRHGIKAVAKLCGINKNVCWHQSRHSYATTICLSNGVPIETLSKLMGHTSIRSTQIYAKITAEKVSTDIENLSKQIESMESFICKAI</sequence>
<accession>A0AAW4MC58</accession>
<dbReference type="GO" id="GO:0003677">
    <property type="term" value="F:DNA binding"/>
    <property type="evidence" value="ECO:0007669"/>
    <property type="project" value="InterPro"/>
</dbReference>
<dbReference type="Pfam" id="PF17293">
    <property type="entry name" value="Arm-DNA-bind_5"/>
    <property type="match status" value="1"/>
</dbReference>
<dbReference type="PANTHER" id="PTHR30349">
    <property type="entry name" value="PHAGE INTEGRASE-RELATED"/>
    <property type="match status" value="1"/>
</dbReference>
<dbReference type="InterPro" id="IPR025269">
    <property type="entry name" value="SAM-like_dom"/>
</dbReference>
<organism evidence="2 3">
    <name type="scientific">Phocaeicola vulgatus</name>
    <name type="common">Bacteroides vulgatus</name>
    <dbReference type="NCBI Taxonomy" id="821"/>
    <lineage>
        <taxon>Bacteria</taxon>
        <taxon>Pseudomonadati</taxon>
        <taxon>Bacteroidota</taxon>
        <taxon>Bacteroidia</taxon>
        <taxon>Bacteroidales</taxon>
        <taxon>Bacteroidaceae</taxon>
        <taxon>Phocaeicola</taxon>
    </lineage>
</organism>
<evidence type="ECO:0000313" key="3">
    <source>
        <dbReference type="Proteomes" id="UP000736888"/>
    </source>
</evidence>
<dbReference type="AlphaFoldDB" id="A0AAW4MC58"/>
<dbReference type="GO" id="GO:0015074">
    <property type="term" value="P:DNA integration"/>
    <property type="evidence" value="ECO:0007669"/>
    <property type="project" value="InterPro"/>
</dbReference>
<dbReference type="GO" id="GO:0006310">
    <property type="term" value="P:DNA recombination"/>
    <property type="evidence" value="ECO:0007669"/>
    <property type="project" value="InterPro"/>
</dbReference>
<dbReference type="InterPro" id="IPR050090">
    <property type="entry name" value="Tyrosine_recombinase_XerCD"/>
</dbReference>
<evidence type="ECO:0000259" key="1">
    <source>
        <dbReference type="PROSITE" id="PS51898"/>
    </source>
</evidence>
<dbReference type="Proteomes" id="UP000736888">
    <property type="component" value="Unassembled WGS sequence"/>
</dbReference>
<dbReference type="PROSITE" id="PS51898">
    <property type="entry name" value="TYR_RECOMBINASE"/>
    <property type="match status" value="1"/>
</dbReference>
<dbReference type="Pfam" id="PF13102">
    <property type="entry name" value="Phage_int_SAM_5"/>
    <property type="match status" value="1"/>
</dbReference>
<reference evidence="2" key="1">
    <citation type="submission" date="2021-06" db="EMBL/GenBank/DDBJ databases">
        <title>Collection of gut derived symbiotic bacterial strains cultured from healthy donors.</title>
        <authorList>
            <person name="Lin H."/>
            <person name="Littmann E."/>
            <person name="Pamer E.G."/>
        </authorList>
    </citation>
    <scope>NUCLEOTIDE SEQUENCE</scope>
    <source>
        <strain evidence="2">MSK.6.33</strain>
    </source>
</reference>
<dbReference type="PANTHER" id="PTHR30349:SF64">
    <property type="entry name" value="PROPHAGE INTEGRASE INTD-RELATED"/>
    <property type="match status" value="1"/>
</dbReference>
<dbReference type="CDD" id="cd01185">
    <property type="entry name" value="INTN1_C_like"/>
    <property type="match status" value="1"/>
</dbReference>
<proteinExistence type="predicted"/>
<name>A0AAW4MC58_PHOVU</name>
<gene>
    <name evidence="2" type="ORF">KTG10_03275</name>
</gene>